<accession>A0ABR4HB38</accession>
<proteinExistence type="predicted"/>
<gene>
    <name evidence="1" type="ORF">BJX63DRAFT_432983</name>
</gene>
<reference evidence="1 2" key="1">
    <citation type="submission" date="2024-07" db="EMBL/GenBank/DDBJ databases">
        <title>Section-level genome sequencing and comparative genomics of Aspergillus sections Usti and Cavernicolus.</title>
        <authorList>
            <consortium name="Lawrence Berkeley National Laboratory"/>
            <person name="Nybo J.L."/>
            <person name="Vesth T.C."/>
            <person name="Theobald S."/>
            <person name="Frisvad J.C."/>
            <person name="Larsen T.O."/>
            <person name="Kjaerboelling I."/>
            <person name="Rothschild-Mancinelli K."/>
            <person name="Lyhne E.K."/>
            <person name="Kogle M.E."/>
            <person name="Barry K."/>
            <person name="Clum A."/>
            <person name="Na H."/>
            <person name="Ledsgaard L."/>
            <person name="Lin J."/>
            <person name="Lipzen A."/>
            <person name="Kuo A."/>
            <person name="Riley R."/>
            <person name="Mondo S."/>
            <person name="Labutti K."/>
            <person name="Haridas S."/>
            <person name="Pangalinan J."/>
            <person name="Salamov A.A."/>
            <person name="Simmons B.A."/>
            <person name="Magnuson J.K."/>
            <person name="Chen J."/>
            <person name="Drula E."/>
            <person name="Henrissat B."/>
            <person name="Wiebenga A."/>
            <person name="Lubbers R.J."/>
            <person name="Gomes A.C."/>
            <person name="Makela M.R."/>
            <person name="Stajich J."/>
            <person name="Grigoriev I.V."/>
            <person name="Mortensen U.H."/>
            <person name="De Vries R.P."/>
            <person name="Baker S.E."/>
            <person name="Andersen M.R."/>
        </authorList>
    </citation>
    <scope>NUCLEOTIDE SEQUENCE [LARGE SCALE GENOMIC DNA]</scope>
    <source>
        <strain evidence="1 2">CBS 588.65</strain>
    </source>
</reference>
<evidence type="ECO:0000313" key="2">
    <source>
        <dbReference type="Proteomes" id="UP001610334"/>
    </source>
</evidence>
<evidence type="ECO:0000313" key="1">
    <source>
        <dbReference type="EMBL" id="KAL2811978.1"/>
    </source>
</evidence>
<organism evidence="1 2">
    <name type="scientific">Aspergillus granulosus</name>
    <dbReference type="NCBI Taxonomy" id="176169"/>
    <lineage>
        <taxon>Eukaryota</taxon>
        <taxon>Fungi</taxon>
        <taxon>Dikarya</taxon>
        <taxon>Ascomycota</taxon>
        <taxon>Pezizomycotina</taxon>
        <taxon>Eurotiomycetes</taxon>
        <taxon>Eurotiomycetidae</taxon>
        <taxon>Eurotiales</taxon>
        <taxon>Aspergillaceae</taxon>
        <taxon>Aspergillus</taxon>
        <taxon>Aspergillus subgen. Nidulantes</taxon>
    </lineage>
</organism>
<dbReference type="EMBL" id="JBFXLT010000052">
    <property type="protein sequence ID" value="KAL2811978.1"/>
    <property type="molecule type" value="Genomic_DNA"/>
</dbReference>
<protein>
    <recommendedName>
        <fullName evidence="3">F-box domain-containing protein</fullName>
    </recommendedName>
</protein>
<name>A0ABR4HB38_9EURO</name>
<evidence type="ECO:0008006" key="3">
    <source>
        <dbReference type="Google" id="ProtNLM"/>
    </source>
</evidence>
<comment type="caution">
    <text evidence="1">The sequence shown here is derived from an EMBL/GenBank/DDBJ whole genome shotgun (WGS) entry which is preliminary data.</text>
</comment>
<sequence>MLLNLFRVIKAIVEVASIILMLSAYGLYHEARLVPYSWKRRIVNALQVSRARRFKRSTSRPILNNNGDASNTKWPSDRAGFHHLPLEIQQQIFDLVLPPRLVIQPEFRDNRLFSRTGTFPNQYWNRWDRRKHIRDDADPPSEYFAHVLAEGGWYLDQTPEPVDPGAQRPEKYLICGFAEALTPERRREYVPTPYVDLLRVDRRCYATVLDDLYRRHTISFFGPEMLSLFMDNASVEGMERIRYVHLGAPLPKLGTKAHIEARKFVAAAIARMAVVFQGLEEFDVEIALPWDPKAQSVQDLSNWVFTEAFASLRGLKKFVLKVSVLKKIVEMRIGGDILKPVLDPLKVLSTQDHSRLTKRVMEKSVAWA</sequence>
<dbReference type="Proteomes" id="UP001610334">
    <property type="component" value="Unassembled WGS sequence"/>
</dbReference>
<keyword evidence="2" id="KW-1185">Reference proteome</keyword>